<dbReference type="PROSITE" id="PS00194">
    <property type="entry name" value="THIOREDOXIN_1"/>
    <property type="match status" value="1"/>
</dbReference>
<evidence type="ECO:0000313" key="7">
    <source>
        <dbReference type="EMBL" id="QWW80913.1"/>
    </source>
</evidence>
<dbReference type="Proteomes" id="UP000683497">
    <property type="component" value="Chromosome"/>
</dbReference>
<keyword evidence="4" id="KW-0676">Redox-active center</keyword>
<evidence type="ECO:0000256" key="3">
    <source>
        <dbReference type="ARBA" id="ARBA00023157"/>
    </source>
</evidence>
<dbReference type="InterPro" id="IPR036249">
    <property type="entry name" value="Thioredoxin-like_sf"/>
</dbReference>
<evidence type="ECO:0000256" key="2">
    <source>
        <dbReference type="ARBA" id="ARBA00023002"/>
    </source>
</evidence>
<evidence type="ECO:0000256" key="1">
    <source>
        <dbReference type="ARBA" id="ARBA00022729"/>
    </source>
</evidence>
<protein>
    <submittedName>
        <fullName evidence="7">DsbA family protein</fullName>
    </submittedName>
</protein>
<feature type="domain" description="Thioredoxin" evidence="6">
    <location>
        <begin position="9"/>
        <end position="194"/>
    </location>
</feature>
<dbReference type="PANTHER" id="PTHR13887">
    <property type="entry name" value="GLUTATHIONE S-TRANSFERASE KAPPA"/>
    <property type="match status" value="1"/>
</dbReference>
<keyword evidence="8" id="KW-1185">Reference proteome</keyword>
<keyword evidence="3" id="KW-1015">Disulfide bond</keyword>
<dbReference type="EMBL" id="CP076838">
    <property type="protein sequence ID" value="QWW80913.1"/>
    <property type="molecule type" value="Genomic_DNA"/>
</dbReference>
<feature type="signal peptide" evidence="5">
    <location>
        <begin position="1"/>
        <end position="18"/>
    </location>
</feature>
<name>A0ABX8K0R7_9ENTR</name>
<evidence type="ECO:0000259" key="6">
    <source>
        <dbReference type="PROSITE" id="PS51352"/>
    </source>
</evidence>
<proteinExistence type="predicted"/>
<feature type="chain" id="PRO_5046130725" evidence="5">
    <location>
        <begin position="19"/>
        <end position="199"/>
    </location>
</feature>
<accession>A0ABX8K0R7</accession>
<reference evidence="7 8" key="1">
    <citation type="submission" date="2021-06" db="EMBL/GenBank/DDBJ databases">
        <title>Leclercia pneumoniae sp. nov.</title>
        <authorList>
            <person name="Hoenemann M."/>
            <person name="Viehweger A."/>
            <person name="Dietze N."/>
        </authorList>
    </citation>
    <scope>NUCLEOTIDE SEQUENCE [LARGE SCALE GENOMIC DNA]</scope>
    <source>
        <strain evidence="8">49125</strain>
    </source>
</reference>
<organism evidence="7 8">
    <name type="scientific">Leclercia pneumoniae</name>
    <dbReference type="NCBI Taxonomy" id="2815358"/>
    <lineage>
        <taxon>Bacteria</taxon>
        <taxon>Pseudomonadati</taxon>
        <taxon>Pseudomonadota</taxon>
        <taxon>Gammaproteobacteria</taxon>
        <taxon>Enterobacterales</taxon>
        <taxon>Enterobacteriaceae</taxon>
        <taxon>Leclercia</taxon>
    </lineage>
</organism>
<dbReference type="InterPro" id="IPR001853">
    <property type="entry name" value="DSBA-like_thioredoxin_dom"/>
</dbReference>
<dbReference type="SUPFAM" id="SSF52833">
    <property type="entry name" value="Thioredoxin-like"/>
    <property type="match status" value="1"/>
</dbReference>
<dbReference type="Pfam" id="PF01323">
    <property type="entry name" value="DSBA"/>
    <property type="match status" value="1"/>
</dbReference>
<dbReference type="Gene3D" id="3.40.30.10">
    <property type="entry name" value="Glutaredoxin"/>
    <property type="match status" value="1"/>
</dbReference>
<sequence>MRYWMMIFLFCFSAVSTAEQQPDANQQLDELIFNDPDSPRMGAKHPRLTIVSFTDYNCPWCKKFDPMLEKIVHDNPDVQLIVKLLPFRGESSMASARVALTAWRTMPDKFWALHQRLMTKKGNHDAASILAAQQKTATTGITPDAKSQQSLQMNLILSQVLGIQGTPATIIGDQMVAGAIPQADLEALVKEQLAKSDAQ</sequence>
<dbReference type="InterPro" id="IPR017937">
    <property type="entry name" value="Thioredoxin_CS"/>
</dbReference>
<keyword evidence="2" id="KW-0560">Oxidoreductase</keyword>
<gene>
    <name evidence="7" type="ORF">KQ929_06690</name>
</gene>
<dbReference type="RefSeq" id="WP_207292078.1">
    <property type="nucleotide sequence ID" value="NZ_CP071383.1"/>
</dbReference>
<evidence type="ECO:0000256" key="4">
    <source>
        <dbReference type="ARBA" id="ARBA00023284"/>
    </source>
</evidence>
<dbReference type="CDD" id="cd03023">
    <property type="entry name" value="DsbA_Com1_like"/>
    <property type="match status" value="1"/>
</dbReference>
<dbReference type="PROSITE" id="PS51352">
    <property type="entry name" value="THIOREDOXIN_2"/>
    <property type="match status" value="1"/>
</dbReference>
<keyword evidence="1 5" id="KW-0732">Signal</keyword>
<dbReference type="PANTHER" id="PTHR13887:SF14">
    <property type="entry name" value="DISULFIDE BOND FORMATION PROTEIN D"/>
    <property type="match status" value="1"/>
</dbReference>
<dbReference type="InterPro" id="IPR013766">
    <property type="entry name" value="Thioredoxin_domain"/>
</dbReference>
<evidence type="ECO:0000256" key="5">
    <source>
        <dbReference type="SAM" id="SignalP"/>
    </source>
</evidence>
<evidence type="ECO:0000313" key="8">
    <source>
        <dbReference type="Proteomes" id="UP000683497"/>
    </source>
</evidence>